<evidence type="ECO:0000313" key="2">
    <source>
        <dbReference type="EMBL" id="GFO60522.1"/>
    </source>
</evidence>
<keyword evidence="1" id="KW-0732">Signal</keyword>
<evidence type="ECO:0000256" key="1">
    <source>
        <dbReference type="SAM" id="SignalP"/>
    </source>
</evidence>
<comment type="caution">
    <text evidence="2">The sequence shown here is derived from an EMBL/GenBank/DDBJ whole genome shotgun (WGS) entry which is preliminary data.</text>
</comment>
<feature type="signal peptide" evidence="1">
    <location>
        <begin position="1"/>
        <end position="27"/>
    </location>
</feature>
<gene>
    <name evidence="2" type="ORF">GMST_28470</name>
</gene>
<evidence type="ECO:0000313" key="3">
    <source>
        <dbReference type="Proteomes" id="UP000556026"/>
    </source>
</evidence>
<protein>
    <submittedName>
        <fullName evidence="2">Lipoprotein</fullName>
    </submittedName>
</protein>
<reference evidence="3" key="1">
    <citation type="submission" date="2020-06" db="EMBL/GenBank/DDBJ databases">
        <title>Draft genomic sequence of Geomonas sp. Red330.</title>
        <authorList>
            <person name="Itoh H."/>
            <person name="Zhenxing X."/>
            <person name="Ushijima N."/>
            <person name="Masuda Y."/>
            <person name="Shiratori Y."/>
            <person name="Senoo K."/>
        </authorList>
    </citation>
    <scope>NUCLEOTIDE SEQUENCE [LARGE SCALE GENOMIC DNA]</scope>
    <source>
        <strain evidence="3">Red330</strain>
    </source>
</reference>
<dbReference type="Proteomes" id="UP000556026">
    <property type="component" value="Unassembled WGS sequence"/>
</dbReference>
<dbReference type="AlphaFoldDB" id="A0A6V8MKM9"/>
<name>A0A6V8MKM9_9BACT</name>
<dbReference type="EMBL" id="BLXX01000009">
    <property type="protein sequence ID" value="GFO60522.1"/>
    <property type="molecule type" value="Genomic_DNA"/>
</dbReference>
<sequence length="166" mass="18533">MATCSKPAILFLRLFVIVLLLSCVACNSETGEQRQVKAAVMRYTDQLASCYKNMDMNPMQLVATADHAAKLYSHMAALGEGRVRLESKLKTVAFDSISFPKPESAAVRTTETWDFVHVNIDHGQRSLEKKDFPYQVSYELKKEGDRWLVAATSVSTALAQQKTNGR</sequence>
<feature type="chain" id="PRO_5028195632" evidence="1">
    <location>
        <begin position="28"/>
        <end position="166"/>
    </location>
</feature>
<proteinExistence type="predicted"/>
<accession>A0A6V8MKM9</accession>
<organism evidence="2 3">
    <name type="scientific">Geomonas silvestris</name>
    <dbReference type="NCBI Taxonomy" id="2740184"/>
    <lineage>
        <taxon>Bacteria</taxon>
        <taxon>Pseudomonadati</taxon>
        <taxon>Thermodesulfobacteriota</taxon>
        <taxon>Desulfuromonadia</taxon>
        <taxon>Geobacterales</taxon>
        <taxon>Geobacteraceae</taxon>
        <taxon>Geomonas</taxon>
    </lineage>
</organism>
<keyword evidence="2" id="KW-0449">Lipoprotein</keyword>
<dbReference type="RefSeq" id="WP_183355344.1">
    <property type="nucleotide sequence ID" value="NZ_BLXX01000009.1"/>
</dbReference>
<keyword evidence="3" id="KW-1185">Reference proteome</keyword>